<dbReference type="InterPro" id="IPR027805">
    <property type="entry name" value="Transposase_HTH_dom"/>
</dbReference>
<sequence>MISVVVGVVTASEPSWTRLLSGLSAQQFAELVTALRREGADPVREVRPWSLPLEDRVLLVAAYWRTDLTLRQLVLLFGVSGSAAGQSIDHLGPSFALHPRKRFRQGTVPIVDGTRVPTRDHEVAEKSENYRYSTNHQVVIDADTRFVVAVGRPVPGNRNDRKAWKLSGTMTAAGRTTVIADGGYRGTGLVIPHRRERGRSELPAWKEEHNASHREARARVEHTFTRMRTSKILRGCRLKRDGVHHAGRKEITLAEHEMPGPMSVRREYAAAWPLAGARITGSLHMAVRIAVLIRTLVVLGAEVRWVRPEPEGL</sequence>
<evidence type="ECO:0008006" key="5">
    <source>
        <dbReference type="Google" id="ProtNLM"/>
    </source>
</evidence>
<dbReference type="InterPro" id="IPR042172">
    <property type="entry name" value="Adenosylhomocyst_ase-like_sf"/>
</dbReference>
<evidence type="ECO:0000259" key="2">
    <source>
        <dbReference type="Pfam" id="PF13613"/>
    </source>
</evidence>
<dbReference type="InterPro" id="IPR000043">
    <property type="entry name" value="Adenosylhomocysteinase-like"/>
</dbReference>
<dbReference type="EMBL" id="BMQK01000030">
    <property type="protein sequence ID" value="GGQ89045.1"/>
    <property type="molecule type" value="Genomic_DNA"/>
</dbReference>
<evidence type="ECO:0000259" key="1">
    <source>
        <dbReference type="Pfam" id="PF01609"/>
    </source>
</evidence>
<dbReference type="AlphaFoldDB" id="A0A918EZ21"/>
<keyword evidence="4" id="KW-1185">Reference proteome</keyword>
<reference evidence="3" key="2">
    <citation type="submission" date="2020-09" db="EMBL/GenBank/DDBJ databases">
        <authorList>
            <person name="Sun Q."/>
            <person name="Ohkuma M."/>
        </authorList>
    </citation>
    <scope>NUCLEOTIDE SEQUENCE</scope>
    <source>
        <strain evidence="3">JCM 3131</strain>
    </source>
</reference>
<dbReference type="GO" id="GO:0033353">
    <property type="term" value="P:S-adenosylmethionine cycle"/>
    <property type="evidence" value="ECO:0007669"/>
    <property type="project" value="TreeGrafter"/>
</dbReference>
<evidence type="ECO:0000313" key="4">
    <source>
        <dbReference type="Proteomes" id="UP000620156"/>
    </source>
</evidence>
<dbReference type="GO" id="GO:0006313">
    <property type="term" value="P:DNA transposition"/>
    <property type="evidence" value="ECO:0007669"/>
    <property type="project" value="InterPro"/>
</dbReference>
<organism evidence="3 4">
    <name type="scientific">Streptomyces ruber</name>
    <dbReference type="NCBI Taxonomy" id="83378"/>
    <lineage>
        <taxon>Bacteria</taxon>
        <taxon>Bacillati</taxon>
        <taxon>Actinomycetota</taxon>
        <taxon>Actinomycetes</taxon>
        <taxon>Kitasatosporales</taxon>
        <taxon>Streptomycetaceae</taxon>
        <taxon>Streptomyces</taxon>
    </lineage>
</organism>
<comment type="caution">
    <text evidence="3">The sequence shown here is derived from an EMBL/GenBank/DDBJ whole genome shotgun (WGS) entry which is preliminary data.</text>
</comment>
<accession>A0A918EZ21</accession>
<feature type="domain" description="Transposase Helix-turn-helix" evidence="2">
    <location>
        <begin position="49"/>
        <end position="93"/>
    </location>
</feature>
<dbReference type="Pfam" id="PF13613">
    <property type="entry name" value="HTH_Tnp_4"/>
    <property type="match status" value="1"/>
</dbReference>
<reference evidence="3" key="1">
    <citation type="journal article" date="2014" name="Int. J. Syst. Evol. Microbiol.">
        <title>Complete genome sequence of Corynebacterium casei LMG S-19264T (=DSM 44701T), isolated from a smear-ripened cheese.</title>
        <authorList>
            <consortium name="US DOE Joint Genome Institute (JGI-PGF)"/>
            <person name="Walter F."/>
            <person name="Albersmeier A."/>
            <person name="Kalinowski J."/>
            <person name="Ruckert C."/>
        </authorList>
    </citation>
    <scope>NUCLEOTIDE SEQUENCE</scope>
    <source>
        <strain evidence="3">JCM 3131</strain>
    </source>
</reference>
<dbReference type="GO" id="GO:0004803">
    <property type="term" value="F:transposase activity"/>
    <property type="evidence" value="ECO:0007669"/>
    <property type="project" value="InterPro"/>
</dbReference>
<proteinExistence type="predicted"/>
<dbReference type="InterPro" id="IPR002559">
    <property type="entry name" value="Transposase_11"/>
</dbReference>
<name>A0A918EZ21_9ACTN</name>
<feature type="domain" description="Transposase IS4-like" evidence="1">
    <location>
        <begin position="108"/>
        <end position="243"/>
    </location>
</feature>
<dbReference type="GO" id="GO:0004013">
    <property type="term" value="F:adenosylhomocysteinase activity"/>
    <property type="evidence" value="ECO:0007669"/>
    <property type="project" value="TreeGrafter"/>
</dbReference>
<dbReference type="Proteomes" id="UP000620156">
    <property type="component" value="Unassembled WGS sequence"/>
</dbReference>
<evidence type="ECO:0000313" key="3">
    <source>
        <dbReference type="EMBL" id="GGQ89045.1"/>
    </source>
</evidence>
<dbReference type="Gene3D" id="3.40.50.1480">
    <property type="entry name" value="Adenosylhomocysteinase-like"/>
    <property type="match status" value="1"/>
</dbReference>
<dbReference type="PANTHER" id="PTHR23420:SF0">
    <property type="entry name" value="ADENOSYLHOMOCYSTEINASE"/>
    <property type="match status" value="1"/>
</dbReference>
<dbReference type="PANTHER" id="PTHR23420">
    <property type="entry name" value="ADENOSYLHOMOCYSTEINASE"/>
    <property type="match status" value="1"/>
</dbReference>
<dbReference type="GO" id="GO:0003677">
    <property type="term" value="F:DNA binding"/>
    <property type="evidence" value="ECO:0007669"/>
    <property type="project" value="InterPro"/>
</dbReference>
<dbReference type="Pfam" id="PF05221">
    <property type="entry name" value="AdoHcyase"/>
    <property type="match status" value="1"/>
</dbReference>
<protein>
    <recommendedName>
        <fullName evidence="5">Transposase</fullName>
    </recommendedName>
</protein>
<dbReference type="GO" id="GO:0005829">
    <property type="term" value="C:cytosol"/>
    <property type="evidence" value="ECO:0007669"/>
    <property type="project" value="TreeGrafter"/>
</dbReference>
<dbReference type="Pfam" id="PF01609">
    <property type="entry name" value="DDE_Tnp_1"/>
    <property type="match status" value="1"/>
</dbReference>
<dbReference type="SUPFAM" id="SSF52283">
    <property type="entry name" value="Formate/glycerate dehydrogenase catalytic domain-like"/>
    <property type="match status" value="1"/>
</dbReference>
<gene>
    <name evidence="3" type="ORF">GCM10010145_68250</name>
</gene>